<dbReference type="InterPro" id="IPR001650">
    <property type="entry name" value="Helicase_C-like"/>
</dbReference>
<dbReference type="AlphaFoldDB" id="A0A8H7BTV0"/>
<keyword evidence="2" id="KW-0378">Hydrolase</keyword>
<dbReference type="InterPro" id="IPR050628">
    <property type="entry name" value="SNF2_RAD54_helicase_TF"/>
</dbReference>
<feature type="compositionally biased region" description="Basic and acidic residues" evidence="4">
    <location>
        <begin position="374"/>
        <end position="389"/>
    </location>
</feature>
<evidence type="ECO:0000259" key="5">
    <source>
        <dbReference type="PROSITE" id="PS51192"/>
    </source>
</evidence>
<keyword evidence="1" id="KW-0547">Nucleotide-binding</keyword>
<evidence type="ECO:0000256" key="1">
    <source>
        <dbReference type="ARBA" id="ARBA00022741"/>
    </source>
</evidence>
<evidence type="ECO:0000256" key="2">
    <source>
        <dbReference type="ARBA" id="ARBA00022801"/>
    </source>
</evidence>
<name>A0A8H7BTV0_9FUNG</name>
<feature type="compositionally biased region" description="Basic and acidic residues" evidence="4">
    <location>
        <begin position="222"/>
        <end position="235"/>
    </location>
</feature>
<dbReference type="GO" id="GO:0008094">
    <property type="term" value="F:ATP-dependent activity, acting on DNA"/>
    <property type="evidence" value="ECO:0007669"/>
    <property type="project" value="TreeGrafter"/>
</dbReference>
<dbReference type="CDD" id="cd18793">
    <property type="entry name" value="SF2_C_SNF"/>
    <property type="match status" value="1"/>
</dbReference>
<dbReference type="InterPro" id="IPR014001">
    <property type="entry name" value="Helicase_ATP-bd"/>
</dbReference>
<dbReference type="PROSITE" id="PS51192">
    <property type="entry name" value="HELICASE_ATP_BIND_1"/>
    <property type="match status" value="1"/>
</dbReference>
<dbReference type="InterPro" id="IPR049730">
    <property type="entry name" value="SNF2/RAD54-like_C"/>
</dbReference>
<dbReference type="EMBL" id="JABAYA010000019">
    <property type="protein sequence ID" value="KAF7730072.1"/>
    <property type="molecule type" value="Genomic_DNA"/>
</dbReference>
<dbReference type="GO" id="GO:0005524">
    <property type="term" value="F:ATP binding"/>
    <property type="evidence" value="ECO:0007669"/>
    <property type="project" value="UniProtKB-KW"/>
</dbReference>
<feature type="region of interest" description="Disordered" evidence="4">
    <location>
        <begin position="372"/>
        <end position="416"/>
    </location>
</feature>
<dbReference type="Pfam" id="PF00176">
    <property type="entry name" value="SNF2-rel_dom"/>
    <property type="match status" value="1"/>
</dbReference>
<evidence type="ECO:0000313" key="6">
    <source>
        <dbReference type="EMBL" id="KAF7730072.1"/>
    </source>
</evidence>
<dbReference type="Pfam" id="PF00271">
    <property type="entry name" value="Helicase_C"/>
    <property type="match status" value="1"/>
</dbReference>
<feature type="region of interest" description="Disordered" evidence="4">
    <location>
        <begin position="186"/>
        <end position="206"/>
    </location>
</feature>
<dbReference type="Gene3D" id="3.40.50.300">
    <property type="entry name" value="P-loop containing nucleotide triphosphate hydrolases"/>
    <property type="match status" value="2"/>
</dbReference>
<keyword evidence="7" id="KW-1185">Reference proteome</keyword>
<organism evidence="6 7">
    <name type="scientific">Apophysomyces ossiformis</name>
    <dbReference type="NCBI Taxonomy" id="679940"/>
    <lineage>
        <taxon>Eukaryota</taxon>
        <taxon>Fungi</taxon>
        <taxon>Fungi incertae sedis</taxon>
        <taxon>Mucoromycota</taxon>
        <taxon>Mucoromycotina</taxon>
        <taxon>Mucoromycetes</taxon>
        <taxon>Mucorales</taxon>
        <taxon>Mucorineae</taxon>
        <taxon>Mucoraceae</taxon>
        <taxon>Apophysomyces</taxon>
    </lineage>
</organism>
<dbReference type="PANTHER" id="PTHR45626:SF14">
    <property type="entry name" value="ATP-DEPENDENT DNA HELICASE (EUROFUNG)"/>
    <property type="match status" value="1"/>
</dbReference>
<feature type="region of interest" description="Disordered" evidence="4">
    <location>
        <begin position="1"/>
        <end position="35"/>
    </location>
</feature>
<keyword evidence="3" id="KW-0067">ATP-binding</keyword>
<sequence length="885" mass="99492">MIDLTGENTLGVNNPPTALPQLHTPSPSVQPSEEEDSEVIIDEEMTNRNVCIGMMKTDIVTLKALDLIKDEQYEPIRLESEGKRDAENYSFTVTSRGIPRKFYGWVPFEDTKVLGPLVDSRLVWWDAVIPRGRVKQARTPLYIILYCRPHHVDPIARFFESCRTILQEPPFFNPACRYKNPHVHLHDRPSGRAGRPCDRMLESQDERTRRDIAQLLDSIPDDTLKRSRGQDKNDPIELDDEEKSNVEEEDLDLNIDGLNITLMPHQARGVAWMIDRETNESSCGGILADMGLGKTIQTIALVVSTMASPRRVTLIVTPLALIQQWATEIRTKTKEDGVKVLVHHGPNRTKDPAVFLEYDVIVTTYQVVASDMPSTEKRGRGKKSSHEESQTPVDSPQSSSNSGSTTASTTPVAGEPMVADDEQTLKPGYGPLFQVKWYRVVLDEAQQIKNRNTRSAISCSELTSEKRWCLTGTPIQNHVDELYSLLAFLRIQPLADYSTFRKTISLPIQLGQGKLALERLKVVLMAVMLRRTKDVLNKDEDYHTGAGAETGAETPSQSSDVSSSDNDTSLSSKLSLQLPSKAKKDVVLEFSEAERALYDLLTTKTRNTVEKIFRAGKGDRNYLNMLCMLLRLRQACDHPQLVLKSVGADTDALELATENVSANNQRREAREASEAITERLMMAKMATDLGWQGVGQVGQSVFDKSSMTSRICELCGRSLGTEQAGFPFCKPCLEQVECYTTDRQNQRKLSNSTKINKMLEILIETRRDFPTEKTIIFSQFTSMLDLMEEPLMANGFKLNLTAANRVILTDIWWNPAVEEQAIDRVHRIGQKLPVQVTRLIMDKTIEQKIVLLQQRKAQIAKGALGDGMIRNSKLTTKEIRSLFDL</sequence>
<protein>
    <recommendedName>
        <fullName evidence="5">Helicase ATP-binding domain-containing protein</fullName>
    </recommendedName>
</protein>
<comment type="caution">
    <text evidence="6">The sequence shown here is derived from an EMBL/GenBank/DDBJ whole genome shotgun (WGS) entry which is preliminary data.</text>
</comment>
<feature type="compositionally biased region" description="Low complexity" evidence="4">
    <location>
        <begin position="556"/>
        <end position="573"/>
    </location>
</feature>
<dbReference type="CDD" id="cd18008">
    <property type="entry name" value="DEXDc_SHPRH-like"/>
    <property type="match status" value="1"/>
</dbReference>
<dbReference type="InterPro" id="IPR027417">
    <property type="entry name" value="P-loop_NTPase"/>
</dbReference>
<dbReference type="InterPro" id="IPR038718">
    <property type="entry name" value="SNF2-like_sf"/>
</dbReference>
<feature type="domain" description="Helicase ATP-binding" evidence="5">
    <location>
        <begin position="275"/>
        <end position="492"/>
    </location>
</feature>
<feature type="compositionally biased region" description="Low complexity" evidence="4">
    <location>
        <begin position="391"/>
        <end position="411"/>
    </location>
</feature>
<dbReference type="InterPro" id="IPR000330">
    <property type="entry name" value="SNF2_N"/>
</dbReference>
<gene>
    <name evidence="6" type="ORF">EC973_003018</name>
</gene>
<evidence type="ECO:0000256" key="4">
    <source>
        <dbReference type="SAM" id="MobiDB-lite"/>
    </source>
</evidence>
<feature type="region of interest" description="Disordered" evidence="4">
    <location>
        <begin position="540"/>
        <end position="573"/>
    </location>
</feature>
<dbReference type="PANTHER" id="PTHR45626">
    <property type="entry name" value="TRANSCRIPTION TERMINATION FACTOR 2-RELATED"/>
    <property type="match status" value="1"/>
</dbReference>
<feature type="compositionally biased region" description="Polar residues" evidence="4">
    <location>
        <begin position="1"/>
        <end position="16"/>
    </location>
</feature>
<dbReference type="Proteomes" id="UP000605846">
    <property type="component" value="Unassembled WGS sequence"/>
</dbReference>
<dbReference type="GO" id="GO:0005634">
    <property type="term" value="C:nucleus"/>
    <property type="evidence" value="ECO:0007669"/>
    <property type="project" value="TreeGrafter"/>
</dbReference>
<dbReference type="SMART" id="SM00487">
    <property type="entry name" value="DEXDc"/>
    <property type="match status" value="1"/>
</dbReference>
<reference evidence="6" key="1">
    <citation type="submission" date="2020-01" db="EMBL/GenBank/DDBJ databases">
        <title>Genome Sequencing of Three Apophysomyces-Like Fungal Strains Confirms a Novel Fungal Genus in the Mucoromycota with divergent Burkholderia-like Endosymbiotic Bacteria.</title>
        <authorList>
            <person name="Stajich J.E."/>
            <person name="Macias A.M."/>
            <person name="Carter-House D."/>
            <person name="Lovett B."/>
            <person name="Kasson L.R."/>
            <person name="Berry K."/>
            <person name="Grigoriev I."/>
            <person name="Chang Y."/>
            <person name="Spatafora J."/>
            <person name="Kasson M.T."/>
        </authorList>
    </citation>
    <scope>NUCLEOTIDE SEQUENCE</scope>
    <source>
        <strain evidence="6">NRRL A-21654</strain>
    </source>
</reference>
<accession>A0A8H7BTV0</accession>
<evidence type="ECO:0000256" key="3">
    <source>
        <dbReference type="ARBA" id="ARBA00022840"/>
    </source>
</evidence>
<evidence type="ECO:0000313" key="7">
    <source>
        <dbReference type="Proteomes" id="UP000605846"/>
    </source>
</evidence>
<dbReference type="Gene3D" id="3.40.50.10810">
    <property type="entry name" value="Tandem AAA-ATPase domain"/>
    <property type="match status" value="2"/>
</dbReference>
<dbReference type="SUPFAM" id="SSF52540">
    <property type="entry name" value="P-loop containing nucleoside triphosphate hydrolases"/>
    <property type="match status" value="2"/>
</dbReference>
<dbReference type="OrthoDB" id="448448at2759"/>
<dbReference type="GO" id="GO:0016787">
    <property type="term" value="F:hydrolase activity"/>
    <property type="evidence" value="ECO:0007669"/>
    <property type="project" value="UniProtKB-KW"/>
</dbReference>
<dbReference type="GO" id="GO:0006281">
    <property type="term" value="P:DNA repair"/>
    <property type="evidence" value="ECO:0007669"/>
    <property type="project" value="TreeGrafter"/>
</dbReference>
<proteinExistence type="predicted"/>
<feature type="compositionally biased region" description="Acidic residues" evidence="4">
    <location>
        <begin position="236"/>
        <end position="248"/>
    </location>
</feature>
<feature type="region of interest" description="Disordered" evidence="4">
    <location>
        <begin position="222"/>
        <end position="248"/>
    </location>
</feature>